<dbReference type="KEGG" id="mol:YLM1_0746"/>
<dbReference type="Proteomes" id="UP000066376">
    <property type="component" value="Chromosome"/>
</dbReference>
<accession>A0A126QYR3</accession>
<evidence type="ECO:0000313" key="4">
    <source>
        <dbReference type="Proteomes" id="UP000066376"/>
    </source>
</evidence>
<keyword evidence="4" id="KW-1185">Reference proteome</keyword>
<feature type="transmembrane region" description="Helical" evidence="2">
    <location>
        <begin position="85"/>
        <end position="101"/>
    </location>
</feature>
<dbReference type="AlphaFoldDB" id="A0A126QYR3"/>
<organism evidence="3 4">
    <name type="scientific">Methanobrevibacter olleyae</name>
    <dbReference type="NCBI Taxonomy" id="294671"/>
    <lineage>
        <taxon>Archaea</taxon>
        <taxon>Methanobacteriati</taxon>
        <taxon>Methanobacteriota</taxon>
        <taxon>Methanomada group</taxon>
        <taxon>Methanobacteria</taxon>
        <taxon>Methanobacteriales</taxon>
        <taxon>Methanobacteriaceae</taxon>
        <taxon>Methanobrevibacter</taxon>
    </lineage>
</organism>
<keyword evidence="2" id="KW-0472">Membrane</keyword>
<keyword evidence="2" id="KW-1133">Transmembrane helix</keyword>
<feature type="transmembrane region" description="Helical" evidence="2">
    <location>
        <begin position="166"/>
        <end position="184"/>
    </location>
</feature>
<evidence type="ECO:0000313" key="3">
    <source>
        <dbReference type="EMBL" id="AMK15303.1"/>
    </source>
</evidence>
<feature type="coiled-coil region" evidence="1">
    <location>
        <begin position="252"/>
        <end position="296"/>
    </location>
</feature>
<feature type="transmembrane region" description="Helical" evidence="2">
    <location>
        <begin position="130"/>
        <end position="154"/>
    </location>
</feature>
<dbReference type="PATRIC" id="fig|294671.3.peg.778"/>
<feature type="transmembrane region" description="Helical" evidence="2">
    <location>
        <begin position="58"/>
        <end position="79"/>
    </location>
</feature>
<gene>
    <name evidence="3" type="ORF">YLM1_0746</name>
</gene>
<dbReference type="GeneID" id="28489043"/>
<dbReference type="EMBL" id="CP014265">
    <property type="protein sequence ID" value="AMK15303.1"/>
    <property type="molecule type" value="Genomic_DNA"/>
</dbReference>
<feature type="transmembrane region" description="Helical" evidence="2">
    <location>
        <begin position="108"/>
        <end position="124"/>
    </location>
</feature>
<protein>
    <submittedName>
        <fullName evidence="3">Uncharacterized protein</fullName>
    </submittedName>
</protein>
<evidence type="ECO:0000256" key="1">
    <source>
        <dbReference type="SAM" id="Coils"/>
    </source>
</evidence>
<proteinExistence type="predicted"/>
<feature type="transmembrane region" description="Helical" evidence="2">
    <location>
        <begin position="6"/>
        <end position="28"/>
    </location>
</feature>
<keyword evidence="2" id="KW-0812">Transmembrane</keyword>
<reference evidence="4" key="2">
    <citation type="submission" date="2016-02" db="EMBL/GenBank/DDBJ databases">
        <title>The draft genome sequence of the rumen methanogen Methanobrevibacter olleyae YLM1.</title>
        <authorList>
            <consortium name="New Zealand Agricultural Greenhouse Gas Research Centre/Pastoral Greenhouse Gas Research Consortium"/>
            <person name="Kelly W.J."/>
            <person name="Li D."/>
            <person name="Lambie S.C."/>
            <person name="Attwood G.T."/>
            <person name="Altermann E."/>
            <person name="Leahy S.C."/>
        </authorList>
    </citation>
    <scope>NUCLEOTIDE SEQUENCE [LARGE SCALE GENOMIC DNA]</scope>
    <source>
        <strain evidence="4">YLM1</strain>
    </source>
</reference>
<name>A0A126QYR3_METOL</name>
<reference evidence="3 4" key="1">
    <citation type="journal article" date="2016" name="Genome Announc.">
        <title>Draft Genome Sequence of the Rumen Methanogen Methanobrevibacter olleyae YLM1.</title>
        <authorList>
            <person name="Kelly W.J."/>
            <person name="Li D."/>
            <person name="Lambie S.C."/>
            <person name="Cox F."/>
            <person name="Attwood G.T."/>
            <person name="Altermann E."/>
            <person name="Leahy S.C."/>
        </authorList>
    </citation>
    <scope>NUCLEOTIDE SEQUENCE [LARGE SCALE GENOMIC DNA]</scope>
    <source>
        <strain evidence="3 4">YLM1</strain>
    </source>
</reference>
<feature type="transmembrane region" description="Helical" evidence="2">
    <location>
        <begin position="223"/>
        <end position="244"/>
    </location>
</feature>
<dbReference type="RefSeq" id="WP_067146436.1">
    <property type="nucleotide sequence ID" value="NZ_CP014265.1"/>
</dbReference>
<sequence>MNQLETGIIVSIGIIISIYIISYVVTFIKNKIKNHKEIGTDAQDNLIPQEELQTLKQIFYLVMATLLLANVINILFYMHIEFNELLMMDVFVSTVVCVALYERENKLILLALMPIATVYALYIPKNSSNILFFILFFIQLIHIFIDIYFIKYFYKNFIKYTRDKGIGYTAVLLFVIIIIAFVLTCLSESVGVLDSVVMISNAFTSNGYTVLGNSVIGKFSNIFLVWSGYILSGIGTATLAVALMNRKFKGNAENFEQRIKIQDNLIEEQKQTNEELKQLINDQNQINNDLKCLIEKQNEILNQEK</sequence>
<keyword evidence="1" id="KW-0175">Coiled coil</keyword>
<evidence type="ECO:0000256" key="2">
    <source>
        <dbReference type="SAM" id="Phobius"/>
    </source>
</evidence>